<dbReference type="Proteomes" id="UP000263094">
    <property type="component" value="Unassembled WGS sequence"/>
</dbReference>
<reference evidence="2 3" key="1">
    <citation type="submission" date="2018-08" db="EMBL/GenBank/DDBJ databases">
        <title>Isolation, diversity and antifungal activity of Actinobacteria from wheat.</title>
        <authorList>
            <person name="Han C."/>
        </authorList>
    </citation>
    <scope>NUCLEOTIDE SEQUENCE [LARGE SCALE GENOMIC DNA]</scope>
    <source>
        <strain evidence="2 3">NEAU-YY421</strain>
    </source>
</reference>
<evidence type="ECO:0000313" key="2">
    <source>
        <dbReference type="EMBL" id="RFU86832.1"/>
    </source>
</evidence>
<accession>A0A372M7B3</accession>
<keyword evidence="3" id="KW-1185">Reference proteome</keyword>
<dbReference type="Gene3D" id="3.50.50.60">
    <property type="entry name" value="FAD/NAD(P)-binding domain"/>
    <property type="match status" value="2"/>
</dbReference>
<dbReference type="PANTHER" id="PTHR43422:SF3">
    <property type="entry name" value="THIAMINE THIAZOLE SYNTHASE"/>
    <property type="match status" value="1"/>
</dbReference>
<evidence type="ECO:0000313" key="3">
    <source>
        <dbReference type="Proteomes" id="UP000263094"/>
    </source>
</evidence>
<organism evidence="2 3">
    <name type="scientific">Streptomyces triticagri</name>
    <dbReference type="NCBI Taxonomy" id="2293568"/>
    <lineage>
        <taxon>Bacteria</taxon>
        <taxon>Bacillati</taxon>
        <taxon>Actinomycetota</taxon>
        <taxon>Actinomycetes</taxon>
        <taxon>Kitasatosporales</taxon>
        <taxon>Streptomycetaceae</taxon>
        <taxon>Streptomyces</taxon>
    </lineage>
</organism>
<protein>
    <submittedName>
        <fullName evidence="2">Pyridine nucleotide-disulfide oxidoreductase</fullName>
    </submittedName>
</protein>
<dbReference type="PANTHER" id="PTHR43422">
    <property type="entry name" value="THIAMINE THIAZOLE SYNTHASE"/>
    <property type="match status" value="1"/>
</dbReference>
<dbReference type="AlphaFoldDB" id="A0A372M7B3"/>
<feature type="compositionally biased region" description="Basic and acidic residues" evidence="1">
    <location>
        <begin position="508"/>
        <end position="518"/>
    </location>
</feature>
<comment type="caution">
    <text evidence="2">The sequence shown here is derived from an EMBL/GenBank/DDBJ whole genome shotgun (WGS) entry which is preliminary data.</text>
</comment>
<feature type="compositionally biased region" description="Basic and acidic residues" evidence="1">
    <location>
        <begin position="178"/>
        <end position="191"/>
    </location>
</feature>
<feature type="region of interest" description="Disordered" evidence="1">
    <location>
        <begin position="167"/>
        <end position="199"/>
    </location>
</feature>
<feature type="region of interest" description="Disordered" evidence="1">
    <location>
        <begin position="490"/>
        <end position="518"/>
    </location>
</feature>
<dbReference type="EMBL" id="QUAK01000054">
    <property type="protein sequence ID" value="RFU86832.1"/>
    <property type="molecule type" value="Genomic_DNA"/>
</dbReference>
<gene>
    <name evidence="2" type="ORF">DY218_10180</name>
</gene>
<name>A0A372M7B3_9ACTN</name>
<proteinExistence type="predicted"/>
<dbReference type="SUPFAM" id="SSF51905">
    <property type="entry name" value="FAD/NAD(P)-binding domain"/>
    <property type="match status" value="1"/>
</dbReference>
<dbReference type="RefSeq" id="WP_128555612.1">
    <property type="nucleotide sequence ID" value="NZ_QUAK01000054.1"/>
</dbReference>
<evidence type="ECO:0000256" key="1">
    <source>
        <dbReference type="SAM" id="MobiDB-lite"/>
    </source>
</evidence>
<dbReference type="InterPro" id="IPR036188">
    <property type="entry name" value="FAD/NAD-bd_sf"/>
</dbReference>
<sequence length="518" mass="54704">MHAPPTPRSRAVVLGGGMTGMLAAHALAEVADVTVIEDDVLPEGPEPRRGLPQARHAHLLWSGGVRALDELLPGIVDRLVDRGARRVPIMSGLVSKAPSGQWFRRFAHAQHTNLVCSRDLLDAVIRTAVLRNPRITLHPRTRAVGLEGSASRVTGVRVESVVRDGAGVRDGSGVHDGAGVHDRSGVPDKPEAGAGAGAGAGARAGVETLAADLVIDACGRASRTPQWLRALGLPAVDERVVDAGVGYASRLYRAPGSTASIPIVNVQADPRQAPGRGGIILPIEHGRLLVTLSGTAGGRPTADNDAFVPFALTLQHPLIGELLAHAEPLTDVVTSHSTANRRRYYERARMPGGFAVLGDALAGYNPVYGHGLTAAAQGAVALRDTLRRHPLPAPGTARVIQRAVARPVGHAWDLAVGQDAGYPGATDQPPSRIEQLTARYLDRVVDTGARNPYALRILLDVMSMQAPPTRLLRPDMLRLVLTGRKKPLLDAPPLTAEERSAITRARPPVHEGEGRAAH</sequence>
<dbReference type="OrthoDB" id="9790035at2"/>